<dbReference type="Proteomes" id="UP001152607">
    <property type="component" value="Unassembled WGS sequence"/>
</dbReference>
<feature type="domain" description="Zn(2)-C6 fungal-type" evidence="6">
    <location>
        <begin position="45"/>
        <end position="75"/>
    </location>
</feature>
<evidence type="ECO:0000256" key="5">
    <source>
        <dbReference type="ARBA" id="ARBA00023242"/>
    </source>
</evidence>
<dbReference type="PROSITE" id="PS50048">
    <property type="entry name" value="ZN2_CY6_FUNGAL_2"/>
    <property type="match status" value="1"/>
</dbReference>
<dbReference type="OrthoDB" id="5423818at2759"/>
<keyword evidence="2" id="KW-0862">Zinc</keyword>
<protein>
    <recommendedName>
        <fullName evidence="6">Zn(2)-C6 fungal-type domain-containing protein</fullName>
    </recommendedName>
</protein>
<dbReference type="Gene3D" id="4.10.240.10">
    <property type="entry name" value="Zn(2)-C6 fungal-type DNA-binding domain"/>
    <property type="match status" value="1"/>
</dbReference>
<evidence type="ECO:0000313" key="7">
    <source>
        <dbReference type="EMBL" id="CAI6335587.1"/>
    </source>
</evidence>
<dbReference type="Pfam" id="PF00172">
    <property type="entry name" value="Zn_clus"/>
    <property type="match status" value="1"/>
</dbReference>
<dbReference type="CDD" id="cd00067">
    <property type="entry name" value="GAL4"/>
    <property type="match status" value="1"/>
</dbReference>
<dbReference type="PRINTS" id="PR00755">
    <property type="entry name" value="AFLATOXINBRP"/>
</dbReference>
<evidence type="ECO:0000256" key="2">
    <source>
        <dbReference type="ARBA" id="ARBA00022833"/>
    </source>
</evidence>
<dbReference type="AlphaFoldDB" id="A0A9W4XW82"/>
<organism evidence="7 8">
    <name type="scientific">Periconia digitata</name>
    <dbReference type="NCBI Taxonomy" id="1303443"/>
    <lineage>
        <taxon>Eukaryota</taxon>
        <taxon>Fungi</taxon>
        <taxon>Dikarya</taxon>
        <taxon>Ascomycota</taxon>
        <taxon>Pezizomycotina</taxon>
        <taxon>Dothideomycetes</taxon>
        <taxon>Pleosporomycetidae</taxon>
        <taxon>Pleosporales</taxon>
        <taxon>Massarineae</taxon>
        <taxon>Periconiaceae</taxon>
        <taxon>Periconia</taxon>
    </lineage>
</organism>
<name>A0A9W4XW82_9PLEO</name>
<keyword evidence="1" id="KW-0479">Metal-binding</keyword>
<evidence type="ECO:0000313" key="8">
    <source>
        <dbReference type="Proteomes" id="UP001152607"/>
    </source>
</evidence>
<evidence type="ECO:0000259" key="6">
    <source>
        <dbReference type="PROSITE" id="PS50048"/>
    </source>
</evidence>
<reference evidence="7" key="1">
    <citation type="submission" date="2023-01" db="EMBL/GenBank/DDBJ databases">
        <authorList>
            <person name="Van Ghelder C."/>
            <person name="Rancurel C."/>
        </authorList>
    </citation>
    <scope>NUCLEOTIDE SEQUENCE</scope>
    <source>
        <strain evidence="7">CNCM I-4278</strain>
    </source>
</reference>
<evidence type="ECO:0000256" key="4">
    <source>
        <dbReference type="ARBA" id="ARBA00023163"/>
    </source>
</evidence>
<dbReference type="EMBL" id="CAOQHR010000006">
    <property type="protein sequence ID" value="CAI6335587.1"/>
    <property type="molecule type" value="Genomic_DNA"/>
</dbReference>
<gene>
    <name evidence="7" type="ORF">PDIGIT_LOCUS8671</name>
</gene>
<keyword evidence="3" id="KW-0805">Transcription regulation</keyword>
<dbReference type="InterPro" id="IPR001138">
    <property type="entry name" value="Zn2Cys6_DnaBD"/>
</dbReference>
<dbReference type="SMART" id="SM00066">
    <property type="entry name" value="GAL4"/>
    <property type="match status" value="1"/>
</dbReference>
<evidence type="ECO:0000256" key="1">
    <source>
        <dbReference type="ARBA" id="ARBA00022723"/>
    </source>
</evidence>
<proteinExistence type="predicted"/>
<accession>A0A9W4XW82</accession>
<keyword evidence="5" id="KW-0539">Nucleus</keyword>
<dbReference type="InterPro" id="IPR036864">
    <property type="entry name" value="Zn2-C6_fun-type_DNA-bd_sf"/>
</dbReference>
<keyword evidence="4" id="KW-0804">Transcription</keyword>
<sequence length="500" mass="55799">MQAGDVHTVLRCGQCNKPFDKPASLKRHGYYCRSRNGTSSTRARSCTSCASNKTRCGNERPSCSRCVAKGLVCQYPIKTTRSRQPKDRTRNGMLNNISQLPADVVITPSTVDDIDQVITLEDGCIVPGQELVPFDDASADWGGIDIDFSALDYLQEYGQPAHQSGLPTPLNLSELAPSFYDIGVTAQPAIAPPEWIPRPMASPRKLMFRQDLNKGKQRIADLLLRTLRSYPLMMLRHDKLPPFIHPQFQALGLEGVSLDSLTNCIGLVRMISGKVQGSRKLFWKNVTAECERIRAEIVNFDRWDILIGMQAVSVYLLVRICEGETDENNVDFLLLSTLALLTMQVQNIGWKCDTVYANCLYGGRIGWKDWVFEESRRRLSAMFRIVGMIVYLDPATMCDLQRDLIIAPLPSKKELWEASSQEAWRMEAQKEYGSPTVFGLAKDGELLEIKAGKTFCADHFSGYMGAGETGQERKVADWEEWCLGMDGFGGLIMLAASLVG</sequence>
<dbReference type="SUPFAM" id="SSF57701">
    <property type="entry name" value="Zn2/Cys6 DNA-binding domain"/>
    <property type="match status" value="1"/>
</dbReference>
<dbReference type="PANTHER" id="PTHR47660:SF3">
    <property type="entry name" value="FINGER DOMAIN PROTEIN, PUTATIVE (AFU_ORTHOLOGUE AFUA_4G03310)-RELATED"/>
    <property type="match status" value="1"/>
</dbReference>
<evidence type="ECO:0000256" key="3">
    <source>
        <dbReference type="ARBA" id="ARBA00023015"/>
    </source>
</evidence>
<keyword evidence="8" id="KW-1185">Reference proteome</keyword>
<comment type="caution">
    <text evidence="7">The sequence shown here is derived from an EMBL/GenBank/DDBJ whole genome shotgun (WGS) entry which is preliminary data.</text>
</comment>
<dbReference type="GO" id="GO:0008270">
    <property type="term" value="F:zinc ion binding"/>
    <property type="evidence" value="ECO:0007669"/>
    <property type="project" value="InterPro"/>
</dbReference>
<dbReference type="GO" id="GO:0000981">
    <property type="term" value="F:DNA-binding transcription factor activity, RNA polymerase II-specific"/>
    <property type="evidence" value="ECO:0007669"/>
    <property type="project" value="InterPro"/>
</dbReference>
<dbReference type="PANTHER" id="PTHR47660">
    <property type="entry name" value="TRANSCRIPTION FACTOR WITH C2H2 AND ZN(2)-CYS(6) DNA BINDING DOMAIN (EUROFUNG)-RELATED-RELATED"/>
    <property type="match status" value="1"/>
</dbReference>
<dbReference type="PROSITE" id="PS00463">
    <property type="entry name" value="ZN2_CY6_FUNGAL_1"/>
    <property type="match status" value="1"/>
</dbReference>